<accession>A0A7R8ZSY0</accession>
<organism evidence="3">
    <name type="scientific">Cyprideis torosa</name>
    <dbReference type="NCBI Taxonomy" id="163714"/>
    <lineage>
        <taxon>Eukaryota</taxon>
        <taxon>Metazoa</taxon>
        <taxon>Ecdysozoa</taxon>
        <taxon>Arthropoda</taxon>
        <taxon>Crustacea</taxon>
        <taxon>Oligostraca</taxon>
        <taxon>Ostracoda</taxon>
        <taxon>Podocopa</taxon>
        <taxon>Podocopida</taxon>
        <taxon>Cytherocopina</taxon>
        <taxon>Cytheroidea</taxon>
        <taxon>Cytherideidae</taxon>
        <taxon>Cyprideis</taxon>
    </lineage>
</organism>
<dbReference type="InterPro" id="IPR049092">
    <property type="entry name" value="MIOS_a-sol"/>
</dbReference>
<feature type="region of interest" description="Disordered" evidence="1">
    <location>
        <begin position="104"/>
        <end position="137"/>
    </location>
</feature>
<dbReference type="OrthoDB" id="341486at2759"/>
<dbReference type="PANTHER" id="PTHR16453">
    <property type="entry name" value="WD40 DOMAIN-CONTAINING PROTEIN MIO FAMILY MEMBER"/>
    <property type="match status" value="1"/>
</dbReference>
<dbReference type="GO" id="GO:0005737">
    <property type="term" value="C:cytoplasm"/>
    <property type="evidence" value="ECO:0007669"/>
    <property type="project" value="TreeGrafter"/>
</dbReference>
<feature type="domain" description="MIOS-like alpha-solenoid" evidence="2">
    <location>
        <begin position="1"/>
        <end position="66"/>
    </location>
</feature>
<dbReference type="AlphaFoldDB" id="A0A7R8ZSY0"/>
<feature type="non-terminal residue" evidence="3">
    <location>
        <position position="1"/>
    </location>
</feature>
<dbReference type="PANTHER" id="PTHR16453:SF9">
    <property type="entry name" value="GATOR COMPLEX PROTEIN MIOS"/>
    <property type="match status" value="1"/>
</dbReference>
<dbReference type="Pfam" id="PF21719">
    <property type="entry name" value="MIOS_a-sol"/>
    <property type="match status" value="1"/>
</dbReference>
<protein>
    <recommendedName>
        <fullName evidence="2">MIOS-like alpha-solenoid domain-containing protein</fullName>
    </recommendedName>
</protein>
<dbReference type="EMBL" id="OB674575">
    <property type="protein sequence ID" value="CAD7235769.1"/>
    <property type="molecule type" value="Genomic_DNA"/>
</dbReference>
<sequence length="137" mass="15092">LAGFSGPHSSNHLWRSTCSQFREYLGDPYLSALFAFLTSSDESTFKEILRNPALYLRDRLSLAISFLSDVELLKFLESLRAIKKEKGDLEGLVLLGFSTQVSRTTSLQGTGGAGDDWTQTEEGQGGNSAATMTRDKY</sequence>
<dbReference type="InterPro" id="IPR037593">
    <property type="entry name" value="MIOS/Sea4"/>
</dbReference>
<evidence type="ECO:0000313" key="3">
    <source>
        <dbReference type="EMBL" id="CAD7235769.1"/>
    </source>
</evidence>
<evidence type="ECO:0000259" key="2">
    <source>
        <dbReference type="Pfam" id="PF21719"/>
    </source>
</evidence>
<name>A0A7R8ZSY0_9CRUS</name>
<gene>
    <name evidence="3" type="ORF">CTOB1V02_LOCUS13584</name>
</gene>
<evidence type="ECO:0000256" key="1">
    <source>
        <dbReference type="SAM" id="MobiDB-lite"/>
    </source>
</evidence>
<reference evidence="3" key="1">
    <citation type="submission" date="2020-11" db="EMBL/GenBank/DDBJ databases">
        <authorList>
            <person name="Tran Van P."/>
        </authorList>
    </citation>
    <scope>NUCLEOTIDE SEQUENCE</scope>
</reference>
<proteinExistence type="predicted"/>